<feature type="compositionally biased region" description="Polar residues" evidence="5">
    <location>
        <begin position="1225"/>
        <end position="1242"/>
    </location>
</feature>
<feature type="compositionally biased region" description="Polar residues" evidence="5">
    <location>
        <begin position="283"/>
        <end position="294"/>
    </location>
</feature>
<sequence>MPPFSNSLPRRWSPSELPILPFLAPRVFQPWPSKGARVYLKTRTERNQGHDGRAQSTVSRGEDIYSKCQEDSSPNVLVQPNTRYARFSKRRTTPTSFARIEIPNHGSIRHFSSEGSLGRTTERNGDGSSTEDHAKAPYEPGPNGPLECQPSPAVSTLQDSGKTEDSMKTSSSWRPRRVRSTASSFYRPSISLETNRVPARSGALHSRLKTISNEILLYKQDVYMLRNTKPSRSGNFTALPLHKLSRLIPQQTSTSPPVSTAQTENASSQEISPLSPETKIPPENSSNETNSLDQSVAVAAATKSMRTHHRSTRNRSERQDRHVVGSRIKNNLPRKSLFFRRPSGCKFPRENSQRPKGIPSVNRNTFLNQRRLHSEHITTDPATRPELLGHYELWAQQQGLPELSTKYLKIKIDAGANTMKLKMWKWSSKFAINNQRHEDALKGHPKLEYNNVAVSKFPLASRLLFIKQDNVTALAAIWRRVPTEIRPHVWEELMLTAMNQYPASTLKLLLATYQAPFLPPAWAANDCLDFVVSHYFGSQEHKPTPESFTAGDLRQILESVQYLQLRGLRLSARSIYLLQLMMNGQQFKMFYLILTGTRQHLTGKTLLRFAYRFAQSRQTDMAFQVLQQATQQGIDLNLGRWPQICNVLLTGRYRDHDAHVTDTELFDFMLHHGLKPGIVTYNILIQNSLQAGDHLTAWQIYDMMTENRVMADTYTYSIMLNDAKIRGDDVAVEKLAHWMSEDGVRNSYTVTDILDTIFRLHRREYFKRAPSERRSLQNPFSQMLPIYMKNFEVEPLARLIPRFQEKILGLGSMDPDDEVDDTHYEIQGRVEEDQNHLDLSVTNESETVMTPRESAAEDALLEPNYVTLIVMLKSYIGSVRNYTALLRFYNHFKALIAARDPIVAPLLVEAQIYNHLLVGLGHLDAPMHECLKIVADMQVQQSKPRNSVTEIEDDQSLDGDEDDFAAASSSSEQSDIDPESDDATDDTFQPPPPSLHTWTTILNVFMQRHQPRAAEKVLQIMIEKEGLEPKQATWNALTMGYMRLQDPQMTADALIRTKRAGFVVDHIMASRWWLRFQARARLSEALQSASGGNETSLADVANAMESESEMSDPADDDIIDEEVLEATTSRTGDIYRILKRRLHAVNSPVYPNWIFDAMIRADEENVIEPETEPIRDEVAQLESVSTESLNQPSEQAAKSTFDDVAESEIVPAESPGKSISDNEHNPGQLSNSQIDNHTGQRQRQSEIEDKRESRLLPTNKLLIRRTTQWIMTPEAKAFRRSSQEKGLLQGVNAVDGYDKNAED</sequence>
<dbReference type="STRING" id="87229.A0A4Z1L042"/>
<keyword evidence="7" id="KW-1185">Reference proteome</keyword>
<evidence type="ECO:0008006" key="8">
    <source>
        <dbReference type="Google" id="ProtNLM"/>
    </source>
</evidence>
<comment type="caution">
    <text evidence="6">The sequence shown here is derived from an EMBL/GenBank/DDBJ whole genome shotgun (WGS) entry which is preliminary data.</text>
</comment>
<comment type="similarity">
    <text evidence="1">Belongs to the CCM1 family.</text>
</comment>
<dbReference type="Pfam" id="PF13812">
    <property type="entry name" value="PPR_3"/>
    <property type="match status" value="1"/>
</dbReference>
<feature type="region of interest" description="Disordered" evidence="5">
    <location>
        <begin position="250"/>
        <end position="331"/>
    </location>
</feature>
<feature type="compositionally biased region" description="Basic and acidic residues" evidence="5">
    <location>
        <begin position="1243"/>
        <end position="1253"/>
    </location>
</feature>
<evidence type="ECO:0000313" key="6">
    <source>
        <dbReference type="EMBL" id="TGO90215.1"/>
    </source>
</evidence>
<feature type="region of interest" description="Disordered" evidence="5">
    <location>
        <begin position="342"/>
        <end position="361"/>
    </location>
</feature>
<comment type="subunit">
    <text evidence="4">Binds to mitochondrial small subunit 15S rRNA.</text>
</comment>
<feature type="compositionally biased region" description="Acidic residues" evidence="5">
    <location>
        <begin position="950"/>
        <end position="964"/>
    </location>
</feature>
<comment type="function">
    <text evidence="3">Regulates mitochondrial small subunit maturation by controlling 15S rRNA 5'-end processing. Localizes to the 5' precursor of the 15S rRNA in a position that is subsequently occupied by mS47 in the mature yeast mtSSU. Uses structure and sequence-specific RNA recognition, binding to a single-stranded region of the precursor and specifically recognizing bases -6 to -1. The exchange of Ccm1 for mS47 is coupled to the irreversible removal of precursor rRNA that is accompanied by conformational changes of the mitoribosomal proteins uS5m and mS26. These conformational changes signal completion of 5'-end rRNA processing through protection of the mature 5'-end of the 15S rRNA and stabilization of mS47. The removal of the 5' precursor together with the dissociation of Ccm1 may be catalyzed by the 5'-3' exoribonuclease Pet127. Involved in the specific removal of group I introns in mitochondrial encoded transcripts.</text>
</comment>
<feature type="compositionally biased region" description="Basic and acidic residues" evidence="5">
    <location>
        <begin position="314"/>
        <end position="323"/>
    </location>
</feature>
<evidence type="ECO:0000313" key="7">
    <source>
        <dbReference type="Proteomes" id="UP000297280"/>
    </source>
</evidence>
<feature type="compositionally biased region" description="Acidic residues" evidence="5">
    <location>
        <begin position="974"/>
        <end position="985"/>
    </location>
</feature>
<feature type="compositionally biased region" description="Polar residues" evidence="5">
    <location>
        <begin position="250"/>
        <end position="272"/>
    </location>
</feature>
<proteinExistence type="inferred from homology"/>
<keyword evidence="2" id="KW-0677">Repeat</keyword>
<feature type="region of interest" description="Disordered" evidence="5">
    <location>
        <begin position="942"/>
        <end position="993"/>
    </location>
</feature>
<evidence type="ECO:0000256" key="2">
    <source>
        <dbReference type="ARBA" id="ARBA00022737"/>
    </source>
</evidence>
<dbReference type="Proteomes" id="UP000297280">
    <property type="component" value="Unassembled WGS sequence"/>
</dbReference>
<feature type="region of interest" description="Disordered" evidence="5">
    <location>
        <begin position="101"/>
        <end position="180"/>
    </location>
</feature>
<dbReference type="EMBL" id="PQXO01000074">
    <property type="protein sequence ID" value="TGO90215.1"/>
    <property type="molecule type" value="Genomic_DNA"/>
</dbReference>
<feature type="region of interest" description="Disordered" evidence="5">
    <location>
        <begin position="1279"/>
        <end position="1303"/>
    </location>
</feature>
<evidence type="ECO:0000256" key="5">
    <source>
        <dbReference type="SAM" id="MobiDB-lite"/>
    </source>
</evidence>
<gene>
    <name evidence="6" type="ORF">BPOR_0074g00220</name>
</gene>
<dbReference type="PANTHER" id="PTHR47936:SF1">
    <property type="entry name" value="PENTATRICOPEPTIDE REPEAT-CONTAINING PROTEIN GUN1, CHLOROPLASTIC"/>
    <property type="match status" value="1"/>
</dbReference>
<dbReference type="NCBIfam" id="TIGR00756">
    <property type="entry name" value="PPR"/>
    <property type="match status" value="1"/>
</dbReference>
<dbReference type="PANTHER" id="PTHR47936">
    <property type="entry name" value="PPR_LONG DOMAIN-CONTAINING PROTEIN"/>
    <property type="match status" value="1"/>
</dbReference>
<evidence type="ECO:0000256" key="3">
    <source>
        <dbReference type="ARBA" id="ARBA00044493"/>
    </source>
</evidence>
<evidence type="ECO:0000256" key="4">
    <source>
        <dbReference type="ARBA" id="ARBA00044511"/>
    </source>
</evidence>
<feature type="compositionally biased region" description="Basic and acidic residues" evidence="5">
    <location>
        <begin position="120"/>
        <end position="136"/>
    </location>
</feature>
<evidence type="ECO:0000256" key="1">
    <source>
        <dbReference type="ARBA" id="ARBA00006192"/>
    </source>
</evidence>
<feature type="compositionally biased region" description="Polar residues" evidence="5">
    <location>
        <begin position="1182"/>
        <end position="1198"/>
    </location>
</feature>
<dbReference type="Pfam" id="PF13041">
    <property type="entry name" value="PPR_2"/>
    <property type="match status" value="1"/>
</dbReference>
<accession>A0A4Z1L042</accession>
<organism evidence="6 7">
    <name type="scientific">Botrytis porri</name>
    <dbReference type="NCBI Taxonomy" id="87229"/>
    <lineage>
        <taxon>Eukaryota</taxon>
        <taxon>Fungi</taxon>
        <taxon>Dikarya</taxon>
        <taxon>Ascomycota</taxon>
        <taxon>Pezizomycotina</taxon>
        <taxon>Leotiomycetes</taxon>
        <taxon>Helotiales</taxon>
        <taxon>Sclerotiniaceae</taxon>
        <taxon>Botrytis</taxon>
    </lineage>
</organism>
<reference evidence="6 7" key="1">
    <citation type="submission" date="2017-12" db="EMBL/GenBank/DDBJ databases">
        <title>Comparative genomics of Botrytis spp.</title>
        <authorList>
            <person name="Valero-Jimenez C.A."/>
            <person name="Tapia P."/>
            <person name="Veloso J."/>
            <person name="Silva-Moreno E."/>
            <person name="Staats M."/>
            <person name="Valdes J.H."/>
            <person name="Van Kan J.A.L."/>
        </authorList>
    </citation>
    <scope>NUCLEOTIDE SEQUENCE [LARGE SCALE GENOMIC DNA]</scope>
    <source>
        <strain evidence="6 7">MUCL3349</strain>
    </source>
</reference>
<protein>
    <recommendedName>
        <fullName evidence="8">Pentacotripeptide-repeat region of PRORP domain-containing protein</fullName>
    </recommendedName>
</protein>
<dbReference type="InterPro" id="IPR011990">
    <property type="entry name" value="TPR-like_helical_dom_sf"/>
</dbReference>
<dbReference type="InterPro" id="IPR002885">
    <property type="entry name" value="PPR_rpt"/>
</dbReference>
<name>A0A4Z1L042_9HELO</name>
<dbReference type="Gene3D" id="1.25.40.10">
    <property type="entry name" value="Tetratricopeptide repeat domain"/>
    <property type="match status" value="2"/>
</dbReference>
<feature type="region of interest" description="Disordered" evidence="5">
    <location>
        <begin position="1180"/>
        <end position="1253"/>
    </location>
</feature>